<dbReference type="SUPFAM" id="SSF48695">
    <property type="entry name" value="Multiheme cytochromes"/>
    <property type="match status" value="3"/>
</dbReference>
<keyword evidence="6" id="KW-0408">Iron</keyword>
<dbReference type="GO" id="GO:0020037">
    <property type="term" value="F:heme binding"/>
    <property type="evidence" value="ECO:0007669"/>
    <property type="project" value="InterPro"/>
</dbReference>
<dbReference type="InterPro" id="IPR020942">
    <property type="entry name" value="Cyt_c_III_dom"/>
</dbReference>
<evidence type="ECO:0000256" key="6">
    <source>
        <dbReference type="ARBA" id="ARBA00023004"/>
    </source>
</evidence>
<keyword evidence="3" id="KW-0479">Metal-binding</keyword>
<evidence type="ECO:0000256" key="2">
    <source>
        <dbReference type="ARBA" id="ARBA00022617"/>
    </source>
</evidence>
<evidence type="ECO:0000259" key="8">
    <source>
        <dbReference type="Pfam" id="PF07752"/>
    </source>
</evidence>
<gene>
    <name evidence="9" type="ORF">MPEBLZ_02503</name>
</gene>
<dbReference type="InterPro" id="IPR006457">
    <property type="entry name" value="S_layer-rel_Mac"/>
</dbReference>
<organism evidence="9 10">
    <name type="scientific">Candidatus Methanoperedens nitratireducens</name>
    <dbReference type="NCBI Taxonomy" id="1392998"/>
    <lineage>
        <taxon>Archaea</taxon>
        <taxon>Methanobacteriati</taxon>
        <taxon>Methanobacteriota</taxon>
        <taxon>Stenosarchaea group</taxon>
        <taxon>Methanomicrobia</taxon>
        <taxon>Methanosarcinales</taxon>
        <taxon>ANME-2 cluster</taxon>
        <taxon>Candidatus Methanoperedentaceae</taxon>
        <taxon>Candidatus Methanoperedens</taxon>
    </lineage>
</organism>
<keyword evidence="2" id="KW-0349">Heme</keyword>
<evidence type="ECO:0000259" key="7">
    <source>
        <dbReference type="Pfam" id="PF02085"/>
    </source>
</evidence>
<feature type="domain" description="S-layer family duplication" evidence="8">
    <location>
        <begin position="249"/>
        <end position="336"/>
    </location>
</feature>
<dbReference type="GO" id="GO:0046872">
    <property type="term" value="F:metal ion binding"/>
    <property type="evidence" value="ECO:0007669"/>
    <property type="project" value="UniProtKB-KW"/>
</dbReference>
<keyword evidence="4" id="KW-0732">Signal</keyword>
<dbReference type="GO" id="GO:0009055">
    <property type="term" value="F:electron transfer activity"/>
    <property type="evidence" value="ECO:0007669"/>
    <property type="project" value="InterPro"/>
</dbReference>
<protein>
    <submittedName>
        <fullName evidence="9">Uncharacterized protein</fullName>
    </submittedName>
</protein>
<dbReference type="InterPro" id="IPR036280">
    <property type="entry name" value="Multihaem_cyt_sf"/>
</dbReference>
<evidence type="ECO:0000313" key="10">
    <source>
        <dbReference type="Proteomes" id="UP000050360"/>
    </source>
</evidence>
<name>A0A0P7ZE10_9EURY</name>
<evidence type="ECO:0000256" key="4">
    <source>
        <dbReference type="ARBA" id="ARBA00022729"/>
    </source>
</evidence>
<feature type="domain" description="Class III cytochrome C" evidence="7">
    <location>
        <begin position="57"/>
        <end position="155"/>
    </location>
</feature>
<comment type="caution">
    <text evidence="9">The sequence shown here is derived from an EMBL/GenBank/DDBJ whole genome shotgun (WGS) entry which is preliminary data.</text>
</comment>
<feature type="domain" description="S-layer family duplication" evidence="8">
    <location>
        <begin position="387"/>
        <end position="464"/>
    </location>
</feature>
<dbReference type="Pfam" id="PF02085">
    <property type="entry name" value="Cytochrom_CIII"/>
    <property type="match status" value="1"/>
</dbReference>
<evidence type="ECO:0000256" key="5">
    <source>
        <dbReference type="ARBA" id="ARBA00022982"/>
    </source>
</evidence>
<dbReference type="AlphaFoldDB" id="A0A0P7ZE10"/>
<reference evidence="9 10" key="1">
    <citation type="submission" date="2015-09" db="EMBL/GenBank/DDBJ databases">
        <title>A metagenomics-based metabolic model of nitrate-dependent anaerobic oxidation of methane by Methanoperedens-like archaea.</title>
        <authorList>
            <person name="Arshad A."/>
            <person name="Speth D.R."/>
            <person name="De Graaf R.M."/>
            <person name="Op Den Camp H.J."/>
            <person name="Jetten M.S."/>
            <person name="Welte C.U."/>
        </authorList>
    </citation>
    <scope>NUCLEOTIDE SEQUENCE [LARGE SCALE GENOMIC DNA]</scope>
</reference>
<evidence type="ECO:0000313" key="9">
    <source>
        <dbReference type="EMBL" id="KPQ42937.1"/>
    </source>
</evidence>
<dbReference type="Gene3D" id="3.90.10.10">
    <property type="entry name" value="Cytochrome C3"/>
    <property type="match status" value="1"/>
</dbReference>
<proteinExistence type="predicted"/>
<dbReference type="Proteomes" id="UP000050360">
    <property type="component" value="Unassembled WGS sequence"/>
</dbReference>
<dbReference type="Pfam" id="PF07752">
    <property type="entry name" value="S-layer"/>
    <property type="match status" value="2"/>
</dbReference>
<keyword evidence="5" id="KW-0249">Electron transport</keyword>
<dbReference type="PANTHER" id="PTHR35038">
    <property type="entry name" value="DISSIMILATORY SULFITE REDUCTASE SIRA"/>
    <property type="match status" value="1"/>
</dbReference>
<evidence type="ECO:0000256" key="3">
    <source>
        <dbReference type="ARBA" id="ARBA00022723"/>
    </source>
</evidence>
<dbReference type="GO" id="GO:0016491">
    <property type="term" value="F:oxidoreductase activity"/>
    <property type="evidence" value="ECO:0007669"/>
    <property type="project" value="TreeGrafter"/>
</dbReference>
<accession>A0A0P7ZE10</accession>
<evidence type="ECO:0000256" key="1">
    <source>
        <dbReference type="ARBA" id="ARBA00022448"/>
    </source>
</evidence>
<sequence length="469" mass="52214">MINFNGSTVNSTISHYGKKRTDMLDLNKTSTICSYCHQDPASEFSDVFNKTSRTNITHNGNISCSSCHGTGRLHDTTLVNMKGYNLSNCVACHGKSGFAINKLDENAINKSIHANLNNASSILNGACWTCHSNIITAPENHPDIVKQPETCSTCHIEDTLNLTQKLKPNHLTRHTAESSQVKAAAACILCHSNDVRASGKTINSTVSHYAKYPAVDTKDCVSCHQNKEIGKKWSSPPDPRDTVRLANVEKKLVSDEIWKLDQNYSIAISEADKEGQSAWIELYYNAKPVKKELVTQGDSFKYDTKLVEDGANKTIIDLGISDIFYGGTVSLVTFRGFVPKHIHTETSSVQCYTCHVRDYRSDRPDGYRYLVLKNEEQNITLNRLDIDFSASDKKTMYSGESWDLGSGYELKIKDFGPDRAYVLLALEKDGIVVKEEFVREGDYFTYNTTSNGVEITMLSMKIAGMFVNG</sequence>
<dbReference type="EMBL" id="LKCM01000193">
    <property type="protein sequence ID" value="KPQ42937.1"/>
    <property type="molecule type" value="Genomic_DNA"/>
</dbReference>
<dbReference type="InterPro" id="IPR051829">
    <property type="entry name" value="Multiheme_Cytochr_ET"/>
</dbReference>
<keyword evidence="1" id="KW-0813">Transport</keyword>
<dbReference type="Gene3D" id="2.60.98.40">
    <property type="match status" value="2"/>
</dbReference>
<dbReference type="PANTHER" id="PTHR35038:SF6">
    <property type="entry name" value="SURFACE LOCALIZED DECAHEME CYTOCHROME C LIPOPROTEIN"/>
    <property type="match status" value="1"/>
</dbReference>